<proteinExistence type="predicted"/>
<protein>
    <submittedName>
        <fullName evidence="2">Uncharacterized protein</fullName>
    </submittedName>
</protein>
<evidence type="ECO:0000313" key="2">
    <source>
        <dbReference type="EMBL" id="SOD99033.1"/>
    </source>
</evidence>
<organism evidence="2 3">
    <name type="scientific">Spirosoma fluviale</name>
    <dbReference type="NCBI Taxonomy" id="1597977"/>
    <lineage>
        <taxon>Bacteria</taxon>
        <taxon>Pseudomonadati</taxon>
        <taxon>Bacteroidota</taxon>
        <taxon>Cytophagia</taxon>
        <taxon>Cytophagales</taxon>
        <taxon>Cytophagaceae</taxon>
        <taxon>Spirosoma</taxon>
    </lineage>
</organism>
<reference evidence="3" key="1">
    <citation type="submission" date="2017-09" db="EMBL/GenBank/DDBJ databases">
        <authorList>
            <person name="Varghese N."/>
            <person name="Submissions S."/>
        </authorList>
    </citation>
    <scope>NUCLEOTIDE SEQUENCE [LARGE SCALE GENOMIC DNA]</scope>
    <source>
        <strain evidence="3">DSM 29961</strain>
    </source>
</reference>
<sequence length="53" mass="5749">MNTGLTLLTLALLTLDVSFSLYASSYMPPVNLDESNEEEADDLPFGPTPSDQD</sequence>
<dbReference type="EMBL" id="OCNH01000009">
    <property type="protein sequence ID" value="SOD99033.1"/>
    <property type="molecule type" value="Genomic_DNA"/>
</dbReference>
<dbReference type="Proteomes" id="UP000219452">
    <property type="component" value="Unassembled WGS sequence"/>
</dbReference>
<feature type="region of interest" description="Disordered" evidence="1">
    <location>
        <begin position="28"/>
        <end position="53"/>
    </location>
</feature>
<gene>
    <name evidence="2" type="ORF">SAMN06269250_6252</name>
</gene>
<evidence type="ECO:0000256" key="1">
    <source>
        <dbReference type="SAM" id="MobiDB-lite"/>
    </source>
</evidence>
<evidence type="ECO:0000313" key="3">
    <source>
        <dbReference type="Proteomes" id="UP000219452"/>
    </source>
</evidence>
<accession>A0A286GTZ3</accession>
<dbReference type="AlphaFoldDB" id="A0A286GTZ3"/>
<keyword evidence="3" id="KW-1185">Reference proteome</keyword>
<name>A0A286GTZ3_9BACT</name>